<dbReference type="EMBL" id="JACAZI010000019">
    <property type="protein sequence ID" value="KAF7340315.1"/>
    <property type="molecule type" value="Genomic_DNA"/>
</dbReference>
<dbReference type="PANTHER" id="PTHR13200:SF0">
    <property type="entry name" value="EEF1A LYSINE METHYLTRANSFERASE 1"/>
    <property type="match status" value="1"/>
</dbReference>
<dbReference type="GO" id="GO:0016279">
    <property type="term" value="F:protein-lysine N-methyltransferase activity"/>
    <property type="evidence" value="ECO:0007669"/>
    <property type="project" value="InterPro"/>
</dbReference>
<keyword evidence="7" id="KW-1185">Reference proteome</keyword>
<evidence type="ECO:0000256" key="1">
    <source>
        <dbReference type="ARBA" id="ARBA00004496"/>
    </source>
</evidence>
<evidence type="ECO:0000313" key="6">
    <source>
        <dbReference type="EMBL" id="KAF7340315.1"/>
    </source>
</evidence>
<keyword evidence="4" id="KW-0808">Transferase</keyword>
<reference evidence="6" key="1">
    <citation type="submission" date="2020-05" db="EMBL/GenBank/DDBJ databases">
        <title>Mycena genomes resolve the evolution of fungal bioluminescence.</title>
        <authorList>
            <person name="Tsai I.J."/>
        </authorList>
    </citation>
    <scope>NUCLEOTIDE SEQUENCE</scope>
    <source>
        <strain evidence="6">CCC161011</strain>
    </source>
</reference>
<keyword evidence="3" id="KW-0489">Methyltransferase</keyword>
<evidence type="ECO:0000256" key="5">
    <source>
        <dbReference type="SAM" id="MobiDB-lite"/>
    </source>
</evidence>
<evidence type="ECO:0008006" key="8">
    <source>
        <dbReference type="Google" id="ProtNLM"/>
    </source>
</evidence>
<dbReference type="GO" id="GO:0032259">
    <property type="term" value="P:methylation"/>
    <property type="evidence" value="ECO:0007669"/>
    <property type="project" value="UniProtKB-KW"/>
</dbReference>
<protein>
    <recommendedName>
        <fullName evidence="8">Protein-lysine N-methyltransferase EFM5</fullName>
    </recommendedName>
</protein>
<dbReference type="PANTHER" id="PTHR13200">
    <property type="entry name" value="EEF1A LYSINE METHYLTRANSFERASE 1"/>
    <property type="match status" value="1"/>
</dbReference>
<feature type="compositionally biased region" description="Low complexity" evidence="5">
    <location>
        <begin position="10"/>
        <end position="26"/>
    </location>
</feature>
<comment type="subcellular location">
    <subcellularLocation>
        <location evidence="1">Cytoplasm</location>
    </subcellularLocation>
</comment>
<evidence type="ECO:0000313" key="7">
    <source>
        <dbReference type="Proteomes" id="UP000620124"/>
    </source>
</evidence>
<accession>A0A8H7CJY5</accession>
<dbReference type="Pfam" id="PF10237">
    <property type="entry name" value="N6-adenineMlase"/>
    <property type="match status" value="1"/>
</dbReference>
<dbReference type="InterPro" id="IPR041370">
    <property type="entry name" value="Mlase_EEF1AKMT1/ZCCHC4"/>
</dbReference>
<gene>
    <name evidence="6" type="ORF">MVEN_01950600</name>
</gene>
<dbReference type="InterPro" id="IPR019369">
    <property type="entry name" value="Efm5/EEF1AKMT1"/>
</dbReference>
<feature type="region of interest" description="Disordered" evidence="5">
    <location>
        <begin position="1"/>
        <end position="26"/>
    </location>
</feature>
<comment type="caution">
    <text evidence="6">The sequence shown here is derived from an EMBL/GenBank/DDBJ whole genome shotgun (WGS) entry which is preliminary data.</text>
</comment>
<evidence type="ECO:0000256" key="3">
    <source>
        <dbReference type="ARBA" id="ARBA00022603"/>
    </source>
</evidence>
<dbReference type="AlphaFoldDB" id="A0A8H7CJY5"/>
<dbReference type="GO" id="GO:0005737">
    <property type="term" value="C:cytoplasm"/>
    <property type="evidence" value="ECO:0007669"/>
    <property type="project" value="UniProtKB-SubCell"/>
</dbReference>
<evidence type="ECO:0000256" key="2">
    <source>
        <dbReference type="ARBA" id="ARBA00022490"/>
    </source>
</evidence>
<evidence type="ECO:0000256" key="4">
    <source>
        <dbReference type="ARBA" id="ARBA00022679"/>
    </source>
</evidence>
<dbReference type="OrthoDB" id="206354at2759"/>
<keyword evidence="2" id="KW-0963">Cytoplasm</keyword>
<organism evidence="6 7">
    <name type="scientific">Mycena venus</name>
    <dbReference type="NCBI Taxonomy" id="2733690"/>
    <lineage>
        <taxon>Eukaryota</taxon>
        <taxon>Fungi</taxon>
        <taxon>Dikarya</taxon>
        <taxon>Basidiomycota</taxon>
        <taxon>Agaricomycotina</taxon>
        <taxon>Agaricomycetes</taxon>
        <taxon>Agaricomycetidae</taxon>
        <taxon>Agaricales</taxon>
        <taxon>Marasmiineae</taxon>
        <taxon>Mycenaceae</taxon>
        <taxon>Mycena</taxon>
    </lineage>
</organism>
<name>A0A8H7CJY5_9AGAR</name>
<sequence>MSSAIDVPASPQSGSSSLSGSPPTLDPSTLALLNSFIASKTDEERRFNELAEEAAARVAGLSLEGDGEDEGANDKPMMSVDEYRSVFSEDWQLSQFWYTTPFAMRFARTLHSMCTPTTSIAFLCCPTAFVAFQHIEPLKNARLLEVDGRFSVLTPRHYVPYDMEDPTALPAYLTEGVDIAVVDPPFLNEGMLCSPQYTNVNVVKTLRQIMRPSAKLIVLTSTSVSEILERLYDSPPLGPLRRTRIEVLHGQLRNDFACWASWEGSEELDLVEDGESKEEKEEKEV</sequence>
<dbReference type="Proteomes" id="UP000620124">
    <property type="component" value="Unassembled WGS sequence"/>
</dbReference>
<proteinExistence type="predicted"/>